<dbReference type="SUPFAM" id="SSF53448">
    <property type="entry name" value="Nucleotide-diphospho-sugar transferases"/>
    <property type="match status" value="1"/>
</dbReference>
<evidence type="ECO:0000313" key="9">
    <source>
        <dbReference type="EMBL" id="VFJ59596.1"/>
    </source>
</evidence>
<dbReference type="PROSITE" id="PS01295">
    <property type="entry name" value="ISPD"/>
    <property type="match status" value="1"/>
</dbReference>
<dbReference type="Pfam" id="PF01128">
    <property type="entry name" value="IspD"/>
    <property type="match status" value="2"/>
</dbReference>
<dbReference type="Gene3D" id="3.90.550.10">
    <property type="entry name" value="Spore Coat Polysaccharide Biosynthesis Protein SpsA, Chain A"/>
    <property type="match status" value="1"/>
</dbReference>
<feature type="site" description="Transition state stabilizer" evidence="7">
    <location>
        <position position="64"/>
    </location>
</feature>
<feature type="site" description="Transition state stabilizer" evidence="7">
    <location>
        <position position="57"/>
    </location>
</feature>
<evidence type="ECO:0000256" key="3">
    <source>
        <dbReference type="ARBA" id="ARBA00009789"/>
    </source>
</evidence>
<evidence type="ECO:0000256" key="2">
    <source>
        <dbReference type="ARBA" id="ARBA00004787"/>
    </source>
</evidence>
<dbReference type="GO" id="GO:0019288">
    <property type="term" value="P:isopentenyl diphosphate biosynthetic process, methylerythritol 4-phosphate pathway"/>
    <property type="evidence" value="ECO:0007669"/>
    <property type="project" value="UniProtKB-UniRule"/>
</dbReference>
<comment type="function">
    <text evidence="7">Catalyzes the formation of 4-diphosphocytidyl-2-C-methyl-D-erythritol from CTP and 2-C-methyl-D-erythritol 4-phosphate (MEP).</text>
</comment>
<comment type="pathway">
    <text evidence="2 7">Isoprenoid biosynthesis; isopentenyl diphosphate biosynthesis via DXP pathway; isopentenyl diphosphate from 1-deoxy-D-xylulose 5-phosphate: step 2/6.</text>
</comment>
<dbReference type="GO" id="GO:0050518">
    <property type="term" value="F:2-C-methyl-D-erythritol 4-phosphate cytidylyltransferase activity"/>
    <property type="evidence" value="ECO:0007669"/>
    <property type="project" value="UniProtKB-UniRule"/>
</dbReference>
<dbReference type="NCBIfam" id="TIGR00453">
    <property type="entry name" value="ispD"/>
    <property type="match status" value="1"/>
</dbReference>
<organism evidence="9">
    <name type="scientific">Candidatus Kentrum sp. DK</name>
    <dbReference type="NCBI Taxonomy" id="2126562"/>
    <lineage>
        <taxon>Bacteria</taxon>
        <taxon>Pseudomonadati</taxon>
        <taxon>Pseudomonadota</taxon>
        <taxon>Gammaproteobacteria</taxon>
        <taxon>Candidatus Kentrum</taxon>
    </lineage>
</organism>
<dbReference type="InterPro" id="IPR029044">
    <property type="entry name" value="Nucleotide-diphossugar_trans"/>
</dbReference>
<accession>A0A450SZU0</accession>
<keyword evidence="4 7" id="KW-0808">Transferase</keyword>
<comment type="similarity">
    <text evidence="3 7">Belongs to the IspD/TarI cytidylyltransferase family. IspD subfamily.</text>
</comment>
<dbReference type="HAMAP" id="MF_00108">
    <property type="entry name" value="IspD"/>
    <property type="match status" value="1"/>
</dbReference>
<dbReference type="PANTHER" id="PTHR32125">
    <property type="entry name" value="2-C-METHYL-D-ERYTHRITOL 4-PHOSPHATE CYTIDYLYLTRANSFERASE, CHLOROPLASTIC"/>
    <property type="match status" value="1"/>
</dbReference>
<reference evidence="9" key="1">
    <citation type="submission" date="2019-02" db="EMBL/GenBank/DDBJ databases">
        <authorList>
            <person name="Gruber-Vodicka R. H."/>
            <person name="Seah K. B. B."/>
        </authorList>
    </citation>
    <scope>NUCLEOTIDE SEQUENCE</scope>
    <source>
        <strain evidence="9">BECK_DK47</strain>
    </source>
</reference>
<dbReference type="UniPathway" id="UPA00056">
    <property type="reaction ID" value="UER00093"/>
</dbReference>
<sequence length="322" mass="34663">MVRKMSNTSPLPTSPLPVPRSPRGEAPSGDPGRRYPPGRGGAPNYWAIVPAAGIGRRMGSDKPKQYLPLNGIPILERTVARLANHPATSGVVVAIADNDIWWPTLDLSSVASRFEKTKTGEKEMAVAVPVPLEPGREALTNPPHGAPVYLAEGGAERCHSVLNALDTALDPRIGARKKDWVLVHDAVRPCLRHGDVDRLIAALSGHPVGGLLGVRVRDTMKRANGEDDVVETVEREGLWHALTPQMFRLGALFEALSACIRRGILVTDETQAMELWAGESGAPMPRMVEGADDNIKVTRPGDLALAGFYLQRQEETGASGRD</sequence>
<comment type="catalytic activity">
    <reaction evidence="1 7">
        <text>2-C-methyl-D-erythritol 4-phosphate + CTP + H(+) = 4-CDP-2-C-methyl-D-erythritol + diphosphate</text>
        <dbReference type="Rhea" id="RHEA:13429"/>
        <dbReference type="ChEBI" id="CHEBI:15378"/>
        <dbReference type="ChEBI" id="CHEBI:33019"/>
        <dbReference type="ChEBI" id="CHEBI:37563"/>
        <dbReference type="ChEBI" id="CHEBI:57823"/>
        <dbReference type="ChEBI" id="CHEBI:58262"/>
        <dbReference type="EC" id="2.7.7.60"/>
    </reaction>
</comment>
<feature type="region of interest" description="Disordered" evidence="8">
    <location>
        <begin position="1"/>
        <end position="41"/>
    </location>
</feature>
<dbReference type="AlphaFoldDB" id="A0A450SZU0"/>
<dbReference type="InterPro" id="IPR050088">
    <property type="entry name" value="IspD/TarI_cytidylyltransf_bact"/>
</dbReference>
<gene>
    <name evidence="7" type="primary">ispD</name>
    <name evidence="9" type="ORF">BECKDK2373B_GA0170837_10848</name>
</gene>
<dbReference type="InterPro" id="IPR034683">
    <property type="entry name" value="IspD/TarI"/>
</dbReference>
<dbReference type="InterPro" id="IPR018294">
    <property type="entry name" value="ISPD_synthase_CS"/>
</dbReference>
<dbReference type="EC" id="2.7.7.60" evidence="7"/>
<dbReference type="CDD" id="cd02516">
    <property type="entry name" value="CDP-ME_synthetase"/>
    <property type="match status" value="1"/>
</dbReference>
<protein>
    <recommendedName>
        <fullName evidence="7">2-C-methyl-D-erythritol 4-phosphate cytidylyltransferase</fullName>
        <ecNumber evidence="7">2.7.7.60</ecNumber>
    </recommendedName>
    <alternativeName>
        <fullName evidence="7">4-diphosphocytidyl-2C-methyl-D-erythritol synthase</fullName>
    </alternativeName>
    <alternativeName>
        <fullName evidence="7">MEP cytidylyltransferase</fullName>
        <shortName evidence="7">MCT</shortName>
    </alternativeName>
</protein>
<evidence type="ECO:0000256" key="7">
    <source>
        <dbReference type="HAMAP-Rule" id="MF_00108"/>
    </source>
</evidence>
<dbReference type="PANTHER" id="PTHR32125:SF4">
    <property type="entry name" value="2-C-METHYL-D-ERYTHRITOL 4-PHOSPHATE CYTIDYLYLTRANSFERASE, CHLOROPLASTIC"/>
    <property type="match status" value="1"/>
</dbReference>
<keyword evidence="5 7" id="KW-0548">Nucleotidyltransferase</keyword>
<keyword evidence="6 7" id="KW-0414">Isoprene biosynthesis</keyword>
<proteinExistence type="inferred from homology"/>
<name>A0A450SZU0_9GAMM</name>
<evidence type="ECO:0000256" key="4">
    <source>
        <dbReference type="ARBA" id="ARBA00022679"/>
    </source>
</evidence>
<evidence type="ECO:0000256" key="5">
    <source>
        <dbReference type="ARBA" id="ARBA00022695"/>
    </source>
</evidence>
<feature type="site" description="Positions MEP for the nucleophilic attack" evidence="7">
    <location>
        <position position="296"/>
    </location>
</feature>
<evidence type="ECO:0000256" key="8">
    <source>
        <dbReference type="SAM" id="MobiDB-lite"/>
    </source>
</evidence>
<dbReference type="InterPro" id="IPR001228">
    <property type="entry name" value="IspD"/>
</dbReference>
<evidence type="ECO:0000256" key="6">
    <source>
        <dbReference type="ARBA" id="ARBA00023229"/>
    </source>
</evidence>
<evidence type="ECO:0000256" key="1">
    <source>
        <dbReference type="ARBA" id="ARBA00001282"/>
    </source>
</evidence>
<feature type="site" description="Positions MEP for the nucleophilic attack" evidence="7">
    <location>
        <position position="235"/>
    </location>
</feature>
<dbReference type="EMBL" id="CAADEX010000084">
    <property type="protein sequence ID" value="VFJ59596.1"/>
    <property type="molecule type" value="Genomic_DNA"/>
</dbReference>